<name>A0ABZ0WKC0_9BURK</name>
<protein>
    <submittedName>
        <fullName evidence="2">C39 family peptidase</fullName>
    </submittedName>
</protein>
<organism evidence="2 3">
    <name type="scientific">Paraburkholderia kururiensis</name>
    <dbReference type="NCBI Taxonomy" id="984307"/>
    <lineage>
        <taxon>Bacteria</taxon>
        <taxon>Pseudomonadati</taxon>
        <taxon>Pseudomonadota</taxon>
        <taxon>Betaproteobacteria</taxon>
        <taxon>Burkholderiales</taxon>
        <taxon>Burkholderiaceae</taxon>
        <taxon>Paraburkholderia</taxon>
    </lineage>
</organism>
<accession>A0ABZ0WKC0</accession>
<keyword evidence="3" id="KW-1185">Reference proteome</keyword>
<feature type="domain" description="Peptidase C39-like" evidence="1">
    <location>
        <begin position="10"/>
        <end position="177"/>
    </location>
</feature>
<sequence>MNQTIYRHVGVPYYAQWGSPEWVRPIVEEGADPCADPAWTRSGFTDPERYRFWAKRLCGLTCLESLLDHWAIAHGSRAHLLDEALRHGVYRLRDDGGVDGLIYRPFGTWVERAFGLRVEVLSTVTLADLAARIDENTLAIASVSPEIRYPERPNARQGGHLVLLHGRDAHGVWFHNPSGVTPHQADAWLPFDQMTRFFAGRGMVVARPMGGVSLPGGATHTQA</sequence>
<evidence type="ECO:0000259" key="1">
    <source>
        <dbReference type="Pfam" id="PF13529"/>
    </source>
</evidence>
<proteinExistence type="predicted"/>
<dbReference type="InterPro" id="IPR039564">
    <property type="entry name" value="Peptidase_C39-like"/>
</dbReference>
<dbReference type="RefSeq" id="WP_114812636.1">
    <property type="nucleotide sequence ID" value="NZ_CP139965.1"/>
</dbReference>
<dbReference type="EMBL" id="CP139965">
    <property type="protein sequence ID" value="WQD77798.1"/>
    <property type="molecule type" value="Genomic_DNA"/>
</dbReference>
<dbReference type="Pfam" id="PF13529">
    <property type="entry name" value="Peptidase_C39_2"/>
    <property type="match status" value="1"/>
</dbReference>
<reference evidence="2 3" key="1">
    <citation type="submission" date="2023-12" db="EMBL/GenBank/DDBJ databases">
        <title>Genome sequencing and assembly of bacterial species from a model synthetic community.</title>
        <authorList>
            <person name="Hogle S.L."/>
        </authorList>
    </citation>
    <scope>NUCLEOTIDE SEQUENCE [LARGE SCALE GENOMIC DNA]</scope>
    <source>
        <strain evidence="2 3">HAMBI 2494</strain>
    </source>
</reference>
<evidence type="ECO:0000313" key="2">
    <source>
        <dbReference type="EMBL" id="WQD77798.1"/>
    </source>
</evidence>
<evidence type="ECO:0000313" key="3">
    <source>
        <dbReference type="Proteomes" id="UP001325479"/>
    </source>
</evidence>
<gene>
    <name evidence="2" type="ORF">U0042_27820</name>
</gene>
<dbReference type="Proteomes" id="UP001325479">
    <property type="component" value="Chromosome"/>
</dbReference>